<comment type="caution">
    <text evidence="2">The sequence shown here is derived from an EMBL/GenBank/DDBJ whole genome shotgun (WGS) entry which is preliminary data.</text>
</comment>
<organism evidence="2 3">
    <name type="scientific">Psychrobacter pocilloporae</name>
    <dbReference type="NCBI Taxonomy" id="1775882"/>
    <lineage>
        <taxon>Bacteria</taxon>
        <taxon>Pseudomonadati</taxon>
        <taxon>Pseudomonadota</taxon>
        <taxon>Gammaproteobacteria</taxon>
        <taxon>Moraxellales</taxon>
        <taxon>Moraxellaceae</taxon>
        <taxon>Psychrobacter</taxon>
    </lineage>
</organism>
<evidence type="ECO:0000313" key="3">
    <source>
        <dbReference type="Proteomes" id="UP001243298"/>
    </source>
</evidence>
<dbReference type="Proteomes" id="UP001243298">
    <property type="component" value="Unassembled WGS sequence"/>
</dbReference>
<dbReference type="InterPro" id="IPR007466">
    <property type="entry name" value="Peptidyl-Arg-deiminase_porph"/>
</dbReference>
<accession>A0ABT6IUH3</accession>
<proteinExistence type="predicted"/>
<evidence type="ECO:0000313" key="2">
    <source>
        <dbReference type="EMBL" id="MDH4905186.1"/>
    </source>
</evidence>
<dbReference type="SUPFAM" id="SSF55909">
    <property type="entry name" value="Pentein"/>
    <property type="match status" value="1"/>
</dbReference>
<dbReference type="EMBL" id="PGFT01000001">
    <property type="protein sequence ID" value="MDH4905186.1"/>
    <property type="molecule type" value="Genomic_DNA"/>
</dbReference>
<name>A0ABT6IUH3_9GAMM</name>
<sequence>MPFPAMEVAFSICIKMSIQFKVTEHEPNKSLVYVHFEKIFTQHQVVGVRTKEIVHGGGNIHCITMNHNKSHLLANESIAATESISINTKMDFKPKNTLKIRKKYERLSNQQSSHWRTRSHLPYRH</sequence>
<gene>
    <name evidence="2" type="ORF">CUR83_08980</name>
</gene>
<dbReference type="Gene3D" id="3.75.10.10">
    <property type="entry name" value="L-arginine/glycine Amidinotransferase, Chain A"/>
    <property type="match status" value="1"/>
</dbReference>
<keyword evidence="1" id="KW-0378">Hydrolase</keyword>
<protein>
    <submittedName>
        <fullName evidence="2">Uncharacterized protein</fullName>
    </submittedName>
</protein>
<reference evidence="2 3" key="1">
    <citation type="submission" date="2017-11" db="EMBL/GenBank/DDBJ databases">
        <title>Whole genome sequencing of Psychrobacter pocilloporae S6-60T(=JCM 31058T=LMG 29157T).</title>
        <authorList>
            <person name="Das S.K."/>
        </authorList>
    </citation>
    <scope>NUCLEOTIDE SEQUENCE [LARGE SCALE GENOMIC DNA]</scope>
    <source>
        <strain evidence="2 3">S6-60</strain>
    </source>
</reference>
<evidence type="ECO:0000256" key="1">
    <source>
        <dbReference type="ARBA" id="ARBA00022801"/>
    </source>
</evidence>
<dbReference type="Pfam" id="PF04371">
    <property type="entry name" value="PAD_porph"/>
    <property type="match status" value="1"/>
</dbReference>
<keyword evidence="3" id="KW-1185">Reference proteome</keyword>